<dbReference type="GO" id="GO:0016887">
    <property type="term" value="F:ATP hydrolysis activity"/>
    <property type="evidence" value="ECO:0007669"/>
    <property type="project" value="InterPro"/>
</dbReference>
<dbReference type="Proteomes" id="UP000008721">
    <property type="component" value="Chromosome"/>
</dbReference>
<gene>
    <name evidence="11" type="ordered locus">Sulku_2223</name>
</gene>
<comment type="similarity">
    <text evidence="2">Belongs to the ABC transporter superfamily.</text>
</comment>
<evidence type="ECO:0000256" key="1">
    <source>
        <dbReference type="ARBA" id="ARBA00004417"/>
    </source>
</evidence>
<dbReference type="PANTHER" id="PTHR43297:SF14">
    <property type="entry name" value="ATPASE AAA-TYPE CORE DOMAIN-CONTAINING PROTEIN"/>
    <property type="match status" value="1"/>
</dbReference>
<evidence type="ECO:0000313" key="11">
    <source>
        <dbReference type="EMBL" id="ADR34883.1"/>
    </source>
</evidence>
<dbReference type="AlphaFoldDB" id="E4TWN7"/>
<dbReference type="InterPro" id="IPR017871">
    <property type="entry name" value="ABC_transporter-like_CS"/>
</dbReference>
<dbReference type="Pfam" id="PF00005">
    <property type="entry name" value="ABC_tran"/>
    <property type="match status" value="1"/>
</dbReference>
<accession>E4TWN7</accession>
<dbReference type="eggNOG" id="COG1123">
    <property type="taxonomic scope" value="Bacteria"/>
</dbReference>
<dbReference type="PROSITE" id="PS00211">
    <property type="entry name" value="ABC_TRANSPORTER_1"/>
    <property type="match status" value="1"/>
</dbReference>
<dbReference type="GO" id="GO:0005524">
    <property type="term" value="F:ATP binding"/>
    <property type="evidence" value="ECO:0007669"/>
    <property type="project" value="UniProtKB-KW"/>
</dbReference>
<dbReference type="InterPro" id="IPR050388">
    <property type="entry name" value="ABC_Ni/Peptide_Import"/>
</dbReference>
<organism evidence="11 12">
    <name type="scientific">Sulfuricurvum kujiense (strain ATCC BAA-921 / DSM 16994 / JCM 11577 / YK-1)</name>
    <dbReference type="NCBI Taxonomy" id="709032"/>
    <lineage>
        <taxon>Bacteria</taxon>
        <taxon>Pseudomonadati</taxon>
        <taxon>Campylobacterota</taxon>
        <taxon>Epsilonproteobacteria</taxon>
        <taxon>Campylobacterales</taxon>
        <taxon>Sulfurimonadaceae</taxon>
        <taxon>Sulfuricurvum</taxon>
    </lineage>
</organism>
<dbReference type="SMART" id="SM00382">
    <property type="entry name" value="AAA"/>
    <property type="match status" value="1"/>
</dbReference>
<keyword evidence="3" id="KW-0813">Transport</keyword>
<keyword evidence="9" id="KW-0472">Membrane</keyword>
<evidence type="ECO:0000256" key="6">
    <source>
        <dbReference type="ARBA" id="ARBA00022741"/>
    </source>
</evidence>
<protein>
    <submittedName>
        <fullName evidence="11">ABC transporter related protein</fullName>
    </submittedName>
</protein>
<dbReference type="InterPro" id="IPR003439">
    <property type="entry name" value="ABC_transporter-like_ATP-bd"/>
</dbReference>
<dbReference type="Gene3D" id="3.40.50.300">
    <property type="entry name" value="P-loop containing nucleotide triphosphate hydrolases"/>
    <property type="match status" value="1"/>
</dbReference>
<evidence type="ECO:0000256" key="9">
    <source>
        <dbReference type="ARBA" id="ARBA00023136"/>
    </source>
</evidence>
<sequence length="232" mass="25931">MNTIHIDRLKITHKEEVLVDISFDIRRSLALVGQSGSGKSLTLKALLGLLDPSLGVHIEKRCGFEWKRGVTLSLVPQNPFTALSPLTRIKDQMFIPKEESLELFSLLGLDEELLERFPPELSGGQLQRVVVAIALGSRPKLLLLDEPTTALDPASKESMIELLKTLQGKMNFSMLFVTHDMSSASALCEDICVIYKGRMIERGIIEEVIRAPKEPYTQALIDAEFKTRGFRN</sequence>
<evidence type="ECO:0000256" key="5">
    <source>
        <dbReference type="ARBA" id="ARBA00022519"/>
    </source>
</evidence>
<evidence type="ECO:0000256" key="8">
    <source>
        <dbReference type="ARBA" id="ARBA00022967"/>
    </source>
</evidence>
<keyword evidence="5" id="KW-0997">Cell inner membrane</keyword>
<dbReference type="InterPro" id="IPR027417">
    <property type="entry name" value="P-loop_NTPase"/>
</dbReference>
<evidence type="ECO:0000256" key="3">
    <source>
        <dbReference type="ARBA" id="ARBA00022448"/>
    </source>
</evidence>
<proteinExistence type="inferred from homology"/>
<dbReference type="GO" id="GO:0005886">
    <property type="term" value="C:plasma membrane"/>
    <property type="evidence" value="ECO:0007669"/>
    <property type="project" value="UniProtKB-SubCell"/>
</dbReference>
<evidence type="ECO:0000256" key="7">
    <source>
        <dbReference type="ARBA" id="ARBA00022840"/>
    </source>
</evidence>
<dbReference type="STRING" id="709032.Sulku_2223"/>
<evidence type="ECO:0000256" key="4">
    <source>
        <dbReference type="ARBA" id="ARBA00022475"/>
    </source>
</evidence>
<keyword evidence="12" id="KW-1185">Reference proteome</keyword>
<feature type="domain" description="ABC transporter" evidence="10">
    <location>
        <begin position="1"/>
        <end position="221"/>
    </location>
</feature>
<evidence type="ECO:0000259" key="10">
    <source>
        <dbReference type="PROSITE" id="PS50893"/>
    </source>
</evidence>
<dbReference type="SUPFAM" id="SSF52540">
    <property type="entry name" value="P-loop containing nucleoside triphosphate hydrolases"/>
    <property type="match status" value="1"/>
</dbReference>
<dbReference type="PROSITE" id="PS50893">
    <property type="entry name" value="ABC_TRANSPORTER_2"/>
    <property type="match status" value="1"/>
</dbReference>
<dbReference type="HOGENOM" id="CLU_000604_1_23_7"/>
<keyword evidence="8" id="KW-1278">Translocase</keyword>
<dbReference type="EMBL" id="CP002355">
    <property type="protein sequence ID" value="ADR34883.1"/>
    <property type="molecule type" value="Genomic_DNA"/>
</dbReference>
<dbReference type="PANTHER" id="PTHR43297">
    <property type="entry name" value="OLIGOPEPTIDE TRANSPORT ATP-BINDING PROTEIN APPD"/>
    <property type="match status" value="1"/>
</dbReference>
<keyword evidence="6" id="KW-0547">Nucleotide-binding</keyword>
<keyword evidence="7" id="KW-0067">ATP-binding</keyword>
<dbReference type="RefSeq" id="WP_013461080.1">
    <property type="nucleotide sequence ID" value="NC_014762.1"/>
</dbReference>
<keyword evidence="4" id="KW-1003">Cell membrane</keyword>
<name>E4TWN7_SULKY</name>
<reference evidence="11 12" key="1">
    <citation type="journal article" date="2012" name="Stand. Genomic Sci.">
        <title>Complete genome sequence of the sulfur compounds oxidizing chemolithoautotroph Sulfuricurvum kujiense type strain (YK-1(T)).</title>
        <authorList>
            <person name="Han C."/>
            <person name="Kotsyurbenko O."/>
            <person name="Chertkov O."/>
            <person name="Held B."/>
            <person name="Lapidus A."/>
            <person name="Nolan M."/>
            <person name="Lucas S."/>
            <person name="Hammon N."/>
            <person name="Deshpande S."/>
            <person name="Cheng J.F."/>
            <person name="Tapia R."/>
            <person name="Goodwin L.A."/>
            <person name="Pitluck S."/>
            <person name="Liolios K."/>
            <person name="Pagani I."/>
            <person name="Ivanova N."/>
            <person name="Mavromatis K."/>
            <person name="Mikhailova N."/>
            <person name="Pati A."/>
            <person name="Chen A."/>
            <person name="Palaniappan K."/>
            <person name="Land M."/>
            <person name="Hauser L."/>
            <person name="Chang Y.J."/>
            <person name="Jeffries C.D."/>
            <person name="Brambilla E.M."/>
            <person name="Rohde M."/>
            <person name="Spring S."/>
            <person name="Sikorski J."/>
            <person name="Goker M."/>
            <person name="Woyke T."/>
            <person name="Bristow J."/>
            <person name="Eisen J.A."/>
            <person name="Markowitz V."/>
            <person name="Hugenholtz P."/>
            <person name="Kyrpides N.C."/>
            <person name="Klenk H.P."/>
            <person name="Detter J.C."/>
        </authorList>
    </citation>
    <scope>NUCLEOTIDE SEQUENCE [LARGE SCALE GENOMIC DNA]</scope>
    <source>
        <strain evidence="12">ATCC BAA-921 / DSM 16994 / JCM 11577 / YK-1</strain>
    </source>
</reference>
<dbReference type="InterPro" id="IPR003593">
    <property type="entry name" value="AAA+_ATPase"/>
</dbReference>
<dbReference type="KEGG" id="sku:Sulku_2223"/>
<evidence type="ECO:0000256" key="2">
    <source>
        <dbReference type="ARBA" id="ARBA00005417"/>
    </source>
</evidence>
<evidence type="ECO:0000313" key="12">
    <source>
        <dbReference type="Proteomes" id="UP000008721"/>
    </source>
</evidence>
<comment type="subcellular location">
    <subcellularLocation>
        <location evidence="1">Cell inner membrane</location>
        <topology evidence="1">Peripheral membrane protein</topology>
    </subcellularLocation>
</comment>